<gene>
    <name evidence="2" type="ORF">U9M48_001449</name>
</gene>
<sequence>MCSTGPRGLGKLPVNYPRKLNLLRYLRLTAIVVVFDLRFTSPCMWWRVGVDVGVSASSMASSVSMSRCSPASSASSASSVSNGAS</sequence>
<dbReference type="Proteomes" id="UP001341281">
    <property type="component" value="Chromosome 01"/>
</dbReference>
<organism evidence="2 3">
    <name type="scientific">Paspalum notatum var. saurae</name>
    <dbReference type="NCBI Taxonomy" id="547442"/>
    <lineage>
        <taxon>Eukaryota</taxon>
        <taxon>Viridiplantae</taxon>
        <taxon>Streptophyta</taxon>
        <taxon>Embryophyta</taxon>
        <taxon>Tracheophyta</taxon>
        <taxon>Spermatophyta</taxon>
        <taxon>Magnoliopsida</taxon>
        <taxon>Liliopsida</taxon>
        <taxon>Poales</taxon>
        <taxon>Poaceae</taxon>
        <taxon>PACMAD clade</taxon>
        <taxon>Panicoideae</taxon>
        <taxon>Andropogonodae</taxon>
        <taxon>Paspaleae</taxon>
        <taxon>Paspalinae</taxon>
        <taxon>Paspalum</taxon>
    </lineage>
</organism>
<name>A0AAQ3SCY2_PASNO</name>
<proteinExistence type="predicted"/>
<evidence type="ECO:0000256" key="1">
    <source>
        <dbReference type="SAM" id="MobiDB-lite"/>
    </source>
</evidence>
<dbReference type="EMBL" id="CP144745">
    <property type="protein sequence ID" value="WVZ50168.1"/>
    <property type="molecule type" value="Genomic_DNA"/>
</dbReference>
<accession>A0AAQ3SCY2</accession>
<reference evidence="2 3" key="1">
    <citation type="submission" date="2024-02" db="EMBL/GenBank/DDBJ databases">
        <title>High-quality chromosome-scale genome assembly of Pensacola bahiagrass (Paspalum notatum Flugge var. saurae).</title>
        <authorList>
            <person name="Vega J.M."/>
            <person name="Podio M."/>
            <person name="Orjuela J."/>
            <person name="Siena L.A."/>
            <person name="Pessino S.C."/>
            <person name="Combes M.C."/>
            <person name="Mariac C."/>
            <person name="Albertini E."/>
            <person name="Pupilli F."/>
            <person name="Ortiz J.P.A."/>
            <person name="Leblanc O."/>
        </authorList>
    </citation>
    <scope>NUCLEOTIDE SEQUENCE [LARGE SCALE GENOMIC DNA]</scope>
    <source>
        <strain evidence="2">R1</strain>
        <tissue evidence="2">Leaf</tissue>
    </source>
</reference>
<evidence type="ECO:0000313" key="3">
    <source>
        <dbReference type="Proteomes" id="UP001341281"/>
    </source>
</evidence>
<evidence type="ECO:0000313" key="2">
    <source>
        <dbReference type="EMBL" id="WVZ50168.1"/>
    </source>
</evidence>
<keyword evidence="3" id="KW-1185">Reference proteome</keyword>
<feature type="region of interest" description="Disordered" evidence="1">
    <location>
        <begin position="66"/>
        <end position="85"/>
    </location>
</feature>
<dbReference type="AlphaFoldDB" id="A0AAQ3SCY2"/>
<protein>
    <submittedName>
        <fullName evidence="2">Uncharacterized protein</fullName>
    </submittedName>
</protein>